<accession>A0A3B1DJ44</accession>
<evidence type="ECO:0000256" key="2">
    <source>
        <dbReference type="ARBA" id="ARBA00022679"/>
    </source>
</evidence>
<proteinExistence type="inferred from homology"/>
<dbReference type="InterPro" id="IPR018201">
    <property type="entry name" value="Ketoacyl_synth_AS"/>
</dbReference>
<dbReference type="CDD" id="cd00834">
    <property type="entry name" value="KAS_I_II"/>
    <property type="match status" value="1"/>
</dbReference>
<feature type="domain" description="Ketosynthase family 3 (KS3)" evidence="3">
    <location>
        <begin position="1"/>
        <end position="405"/>
    </location>
</feature>
<dbReference type="EMBL" id="UOGJ01000080">
    <property type="protein sequence ID" value="VAX36094.1"/>
    <property type="molecule type" value="Genomic_DNA"/>
</dbReference>
<dbReference type="PROSITE" id="PS52004">
    <property type="entry name" value="KS3_2"/>
    <property type="match status" value="1"/>
</dbReference>
<dbReference type="InterPro" id="IPR020841">
    <property type="entry name" value="PKS_Beta-ketoAc_synthase_dom"/>
</dbReference>
<dbReference type="Gene3D" id="3.40.47.10">
    <property type="match status" value="1"/>
</dbReference>
<keyword evidence="4" id="KW-0012">Acyltransferase</keyword>
<evidence type="ECO:0000259" key="3">
    <source>
        <dbReference type="PROSITE" id="PS52004"/>
    </source>
</evidence>
<evidence type="ECO:0000313" key="4">
    <source>
        <dbReference type="EMBL" id="VAX36094.1"/>
    </source>
</evidence>
<dbReference type="AlphaFoldDB" id="A0A3B1DJ44"/>
<comment type="similarity">
    <text evidence="1">Belongs to the thiolase-like superfamily. Beta-ketoacyl-ACP synthases family.</text>
</comment>
<dbReference type="InterPro" id="IPR014031">
    <property type="entry name" value="Ketoacyl_synth_C"/>
</dbReference>
<dbReference type="PANTHER" id="PTHR11712">
    <property type="entry name" value="POLYKETIDE SYNTHASE-RELATED"/>
    <property type="match status" value="1"/>
</dbReference>
<reference evidence="4" key="1">
    <citation type="submission" date="2018-06" db="EMBL/GenBank/DDBJ databases">
        <authorList>
            <person name="Zhirakovskaya E."/>
        </authorList>
    </citation>
    <scope>NUCLEOTIDE SEQUENCE</scope>
</reference>
<dbReference type="InterPro" id="IPR016039">
    <property type="entry name" value="Thiolase-like"/>
</dbReference>
<dbReference type="Pfam" id="PF02801">
    <property type="entry name" value="Ketoacyl-synt_C"/>
    <property type="match status" value="1"/>
</dbReference>
<dbReference type="PANTHER" id="PTHR11712:SF325">
    <property type="entry name" value="3-OXOACYL-(ACYL-CARRIER-PROTEIN) SYNTHASE II FABF"/>
    <property type="match status" value="1"/>
</dbReference>
<dbReference type="GO" id="GO:0005829">
    <property type="term" value="C:cytosol"/>
    <property type="evidence" value="ECO:0007669"/>
    <property type="project" value="TreeGrafter"/>
</dbReference>
<dbReference type="PROSITE" id="PS00606">
    <property type="entry name" value="KS3_1"/>
    <property type="match status" value="1"/>
</dbReference>
<dbReference type="EC" id="2.3.1.179" evidence="4"/>
<dbReference type="SUPFAM" id="SSF53901">
    <property type="entry name" value="Thiolase-like"/>
    <property type="match status" value="2"/>
</dbReference>
<dbReference type="Pfam" id="PF00109">
    <property type="entry name" value="ketoacyl-synt"/>
    <property type="match status" value="1"/>
</dbReference>
<dbReference type="GO" id="GO:0006633">
    <property type="term" value="P:fatty acid biosynthetic process"/>
    <property type="evidence" value="ECO:0007669"/>
    <property type="project" value="InterPro"/>
</dbReference>
<dbReference type="InterPro" id="IPR000794">
    <property type="entry name" value="Beta-ketoacyl_synthase"/>
</dbReference>
<gene>
    <name evidence="4" type="ORF">MNBD_UNCLBAC01-988</name>
</gene>
<dbReference type="SMART" id="SM00825">
    <property type="entry name" value="PKS_KS"/>
    <property type="match status" value="1"/>
</dbReference>
<sequence>MKRVVISGIGSVAPLGVDVPSLIEKIELAQSAVRYMEGWDVYSGLNSLVAAPAELRNEKDIPRKNRRSMGRMGIFAVQASQQAVMDAGLSEDTVSSGRTGCIIGSTMGGAEAMNDTFELMLPEKDLSKLSSMNFFKCVSHTAAMNVAQYLGIKGYVMATSAACASALQAIGTGYGLIQAGKQDVVLCGGAEELHPIITGSFDILYATSTHFNDNPDKTPRPFDKDRDGLVCGEGSGIVVLEDYEHAKKRNAKIYAEVIGYHTCGSGAHVSQSNREAMSYCMTETLKSAQINADEVDYINAHATATQHGDQEESESIKKVFGSKVPVSSLKGHLGHTLGASGAIELIVSLLMMKNNKIYPTRNLDNISEDCQGINYVVSLMDRKIDVILKNCFAFGGINVSLLCKKICN</sequence>
<organism evidence="4">
    <name type="scientific">hydrothermal vent metagenome</name>
    <dbReference type="NCBI Taxonomy" id="652676"/>
    <lineage>
        <taxon>unclassified sequences</taxon>
        <taxon>metagenomes</taxon>
        <taxon>ecological metagenomes</taxon>
    </lineage>
</organism>
<evidence type="ECO:0000256" key="1">
    <source>
        <dbReference type="ARBA" id="ARBA00008467"/>
    </source>
</evidence>
<protein>
    <submittedName>
        <fullName evidence="4">3-oxoacyl-[acyl-carrier-protein] synthase, KASII</fullName>
        <ecNumber evidence="4">2.3.1.179</ecNumber>
    </submittedName>
</protein>
<dbReference type="InterPro" id="IPR014030">
    <property type="entry name" value="Ketoacyl_synth_N"/>
</dbReference>
<dbReference type="GO" id="GO:0004315">
    <property type="term" value="F:3-oxoacyl-[acyl-carrier-protein] synthase activity"/>
    <property type="evidence" value="ECO:0007669"/>
    <property type="project" value="UniProtKB-EC"/>
</dbReference>
<keyword evidence="2 4" id="KW-0808">Transferase</keyword>
<name>A0A3B1DJ44_9ZZZZ</name>